<dbReference type="EMBL" id="UGHZ01000001">
    <property type="protein sequence ID" value="STP09516.1"/>
    <property type="molecule type" value="Genomic_DNA"/>
</dbReference>
<reference evidence="1 2" key="1">
    <citation type="submission" date="2018-06" db="EMBL/GenBank/DDBJ databases">
        <authorList>
            <consortium name="Pathogen Informatics"/>
            <person name="Doyle S."/>
        </authorList>
    </citation>
    <scope>NUCLEOTIDE SEQUENCE [LARGE SCALE GENOMIC DNA]</scope>
    <source>
        <strain evidence="1 2">NCTC12221</strain>
    </source>
</reference>
<gene>
    <name evidence="1" type="ORF">NCTC12221_00961</name>
</gene>
<sequence length="163" mass="18577">MHKILFQPQFKAMMTAHTRDILQFLLNNGVNFNILCDMKKASFSPQLPEHITSTFNDITLFVLAGYTFESIELCNSGMSFEAGFGSENIGSFVNVKYEGIVQILLHDNELLREIPLFTNVSHPCFYNLSKQELEEIESIQKEGLEQSNLAFALSPENGRFFKK</sequence>
<dbReference type="RefSeq" id="WP_115026201.1">
    <property type="nucleotide sequence ID" value="NZ_UGHZ01000001.1"/>
</dbReference>
<name>A0A377JP41_9HELI</name>
<organism evidence="1 2">
    <name type="scientific">Helicobacter cinaedi</name>
    <dbReference type="NCBI Taxonomy" id="213"/>
    <lineage>
        <taxon>Bacteria</taxon>
        <taxon>Pseudomonadati</taxon>
        <taxon>Campylobacterota</taxon>
        <taxon>Epsilonproteobacteria</taxon>
        <taxon>Campylobacterales</taxon>
        <taxon>Helicobacteraceae</taxon>
        <taxon>Helicobacter</taxon>
    </lineage>
</organism>
<dbReference type="Proteomes" id="UP000255335">
    <property type="component" value="Unassembled WGS sequence"/>
</dbReference>
<evidence type="ECO:0000313" key="1">
    <source>
        <dbReference type="EMBL" id="STP09516.1"/>
    </source>
</evidence>
<accession>A0A377JP41</accession>
<evidence type="ECO:0000313" key="2">
    <source>
        <dbReference type="Proteomes" id="UP000255335"/>
    </source>
</evidence>
<protein>
    <submittedName>
        <fullName evidence="1">Uncharacterized protein</fullName>
    </submittedName>
</protein>
<proteinExistence type="predicted"/>
<dbReference type="AlphaFoldDB" id="A0A377JP41"/>